<accession>X1GJ59</accession>
<dbReference type="InterPro" id="IPR029063">
    <property type="entry name" value="SAM-dependent_MTases_sf"/>
</dbReference>
<organism evidence="1">
    <name type="scientific">marine sediment metagenome</name>
    <dbReference type="NCBI Taxonomy" id="412755"/>
    <lineage>
        <taxon>unclassified sequences</taxon>
        <taxon>metagenomes</taxon>
        <taxon>ecological metagenomes</taxon>
    </lineage>
</organism>
<proteinExistence type="predicted"/>
<dbReference type="EMBL" id="BARU01005810">
    <property type="protein sequence ID" value="GAH41649.1"/>
    <property type="molecule type" value="Genomic_DNA"/>
</dbReference>
<dbReference type="AlphaFoldDB" id="X1GJ59"/>
<evidence type="ECO:0000313" key="1">
    <source>
        <dbReference type="EMBL" id="GAH41649.1"/>
    </source>
</evidence>
<reference evidence="1" key="1">
    <citation type="journal article" date="2014" name="Front. Microbiol.">
        <title>High frequency of phylogenetically diverse reductive dehalogenase-homologous genes in deep subseafloor sedimentary metagenomes.</title>
        <authorList>
            <person name="Kawai M."/>
            <person name="Futagami T."/>
            <person name="Toyoda A."/>
            <person name="Takaki Y."/>
            <person name="Nishi S."/>
            <person name="Hori S."/>
            <person name="Arai W."/>
            <person name="Tsubouchi T."/>
            <person name="Morono Y."/>
            <person name="Uchiyama I."/>
            <person name="Ito T."/>
            <person name="Fujiyama A."/>
            <person name="Inagaki F."/>
            <person name="Takami H."/>
        </authorList>
    </citation>
    <scope>NUCLEOTIDE SEQUENCE</scope>
    <source>
        <strain evidence="1">Expedition CK06-06</strain>
    </source>
</reference>
<sequence>MVFITPRSFCSGLYYKKFREWFLSNVQISNIHIFESRKEIFDKDEVLQENIIIKARRLKEISKHEKLTISMSRNKDFNKLRKIEVQSGDVICYKDGEIFIRIPTSPLDIDILHIVDTWPNTLRGLGLEISTGPVVPFRAEDYLLPELIKNPKSAPLLWMHNMQDMRVVWPLKKNKKASAIHICSKSAPLLLPVKNYVLVKRFSSKEQKRRLYAAVLFESEFPYETVGIENHVNYIHRPKGKLSVYEAFGISALLNTTFIDNFFRSLNGNTQVNATDIRSLPFPDIEDIRKIGKIVHESKSYGNGFDLDNIVAGTLGINNEIIKNLNKGETKYEQN</sequence>
<protein>
    <submittedName>
        <fullName evidence="1">Uncharacterized protein</fullName>
    </submittedName>
</protein>
<comment type="caution">
    <text evidence="1">The sequence shown here is derived from an EMBL/GenBank/DDBJ whole genome shotgun (WGS) entry which is preliminary data.</text>
</comment>
<dbReference type="Gene3D" id="3.40.50.150">
    <property type="entry name" value="Vaccinia Virus protein VP39"/>
    <property type="match status" value="1"/>
</dbReference>
<name>X1GJ59_9ZZZZ</name>
<gene>
    <name evidence="1" type="ORF">S03H2_11370</name>
</gene>